<evidence type="ECO:0000313" key="2">
    <source>
        <dbReference type="EMBL" id="KAJ7641097.1"/>
    </source>
</evidence>
<dbReference type="AlphaFoldDB" id="A0AAD7C917"/>
<evidence type="ECO:0000313" key="3">
    <source>
        <dbReference type="Proteomes" id="UP001221142"/>
    </source>
</evidence>
<accession>A0AAD7C917</accession>
<organism evidence="2 3">
    <name type="scientific">Roridomyces roridus</name>
    <dbReference type="NCBI Taxonomy" id="1738132"/>
    <lineage>
        <taxon>Eukaryota</taxon>
        <taxon>Fungi</taxon>
        <taxon>Dikarya</taxon>
        <taxon>Basidiomycota</taxon>
        <taxon>Agaricomycotina</taxon>
        <taxon>Agaricomycetes</taxon>
        <taxon>Agaricomycetidae</taxon>
        <taxon>Agaricales</taxon>
        <taxon>Marasmiineae</taxon>
        <taxon>Mycenaceae</taxon>
        <taxon>Roridomyces</taxon>
    </lineage>
</organism>
<name>A0AAD7C917_9AGAR</name>
<feature type="region of interest" description="Disordered" evidence="1">
    <location>
        <begin position="11"/>
        <end position="44"/>
    </location>
</feature>
<sequence>MAELQEYYTVDETENPQDHQPHPVPTPSAHNLPRSSTGAGANFKPARRILAPAIREGIKSRRTWCFIARCERRKTRCLSEGSGSNAADSEISSRRTSSVRQARERRREGEVERNVRFWPRWSGREGELYSERNLYIRYAGFGAGYWGGAEGDSMTTQRIGPTTGIVSRSLEGSRQLQSLEMREGDGSHPFRAVLPRFKTLQQRYPPPLRQPLQGCETTSESSSFPPLRVLEKYIDIFSG</sequence>
<gene>
    <name evidence="2" type="ORF">FB45DRAFT_862361</name>
</gene>
<keyword evidence="3" id="KW-1185">Reference proteome</keyword>
<proteinExistence type="predicted"/>
<reference evidence="2" key="1">
    <citation type="submission" date="2023-03" db="EMBL/GenBank/DDBJ databases">
        <title>Massive genome expansion in bonnet fungi (Mycena s.s.) driven by repeated elements and novel gene families across ecological guilds.</title>
        <authorList>
            <consortium name="Lawrence Berkeley National Laboratory"/>
            <person name="Harder C.B."/>
            <person name="Miyauchi S."/>
            <person name="Viragh M."/>
            <person name="Kuo A."/>
            <person name="Thoen E."/>
            <person name="Andreopoulos B."/>
            <person name="Lu D."/>
            <person name="Skrede I."/>
            <person name="Drula E."/>
            <person name="Henrissat B."/>
            <person name="Morin E."/>
            <person name="Kohler A."/>
            <person name="Barry K."/>
            <person name="LaButti K."/>
            <person name="Morin E."/>
            <person name="Salamov A."/>
            <person name="Lipzen A."/>
            <person name="Mereny Z."/>
            <person name="Hegedus B."/>
            <person name="Baldrian P."/>
            <person name="Stursova M."/>
            <person name="Weitz H."/>
            <person name="Taylor A."/>
            <person name="Grigoriev I.V."/>
            <person name="Nagy L.G."/>
            <person name="Martin F."/>
            <person name="Kauserud H."/>
        </authorList>
    </citation>
    <scope>NUCLEOTIDE SEQUENCE</scope>
    <source>
        <strain evidence="2">9284</strain>
    </source>
</reference>
<protein>
    <submittedName>
        <fullName evidence="2">Uncharacterized protein</fullName>
    </submittedName>
</protein>
<dbReference type="EMBL" id="JARKIF010000004">
    <property type="protein sequence ID" value="KAJ7641097.1"/>
    <property type="molecule type" value="Genomic_DNA"/>
</dbReference>
<feature type="region of interest" description="Disordered" evidence="1">
    <location>
        <begin position="77"/>
        <end position="108"/>
    </location>
</feature>
<evidence type="ECO:0000256" key="1">
    <source>
        <dbReference type="SAM" id="MobiDB-lite"/>
    </source>
</evidence>
<comment type="caution">
    <text evidence="2">The sequence shown here is derived from an EMBL/GenBank/DDBJ whole genome shotgun (WGS) entry which is preliminary data.</text>
</comment>
<dbReference type="Proteomes" id="UP001221142">
    <property type="component" value="Unassembled WGS sequence"/>
</dbReference>